<proteinExistence type="predicted"/>
<sequence>MQIEELPQSPHKLYIRKIFHQCRPIYGNISILNANLQLHYSIV</sequence>
<evidence type="ECO:0000313" key="1">
    <source>
        <dbReference type="EMBL" id="MBX48836.1"/>
    </source>
</evidence>
<name>A0A2P2P213_RHIMU</name>
<accession>A0A2P2P213</accession>
<protein>
    <submittedName>
        <fullName evidence="1">Uncharacterized protein</fullName>
    </submittedName>
</protein>
<dbReference type="AlphaFoldDB" id="A0A2P2P213"/>
<dbReference type="EMBL" id="GGEC01068352">
    <property type="protein sequence ID" value="MBX48836.1"/>
    <property type="molecule type" value="Transcribed_RNA"/>
</dbReference>
<organism evidence="1">
    <name type="scientific">Rhizophora mucronata</name>
    <name type="common">Asiatic mangrove</name>
    <dbReference type="NCBI Taxonomy" id="61149"/>
    <lineage>
        <taxon>Eukaryota</taxon>
        <taxon>Viridiplantae</taxon>
        <taxon>Streptophyta</taxon>
        <taxon>Embryophyta</taxon>
        <taxon>Tracheophyta</taxon>
        <taxon>Spermatophyta</taxon>
        <taxon>Magnoliopsida</taxon>
        <taxon>eudicotyledons</taxon>
        <taxon>Gunneridae</taxon>
        <taxon>Pentapetalae</taxon>
        <taxon>rosids</taxon>
        <taxon>fabids</taxon>
        <taxon>Malpighiales</taxon>
        <taxon>Rhizophoraceae</taxon>
        <taxon>Rhizophora</taxon>
    </lineage>
</organism>
<reference evidence="1" key="1">
    <citation type="submission" date="2018-02" db="EMBL/GenBank/DDBJ databases">
        <title>Rhizophora mucronata_Transcriptome.</title>
        <authorList>
            <person name="Meera S.P."/>
            <person name="Sreeshan A."/>
            <person name="Augustine A."/>
        </authorList>
    </citation>
    <scope>NUCLEOTIDE SEQUENCE</scope>
    <source>
        <tissue evidence="1">Leaf</tissue>
    </source>
</reference>